<comment type="caution">
    <text evidence="2">The sequence shown here is derived from an EMBL/GenBank/DDBJ whole genome shotgun (WGS) entry which is preliminary data.</text>
</comment>
<feature type="transmembrane region" description="Helical" evidence="1">
    <location>
        <begin position="6"/>
        <end position="25"/>
    </location>
</feature>
<dbReference type="Gene3D" id="2.40.50.480">
    <property type="match status" value="1"/>
</dbReference>
<dbReference type="Proteomes" id="UP000267798">
    <property type="component" value="Unassembled WGS sequence"/>
</dbReference>
<evidence type="ECO:0000256" key="1">
    <source>
        <dbReference type="SAM" id="Phobius"/>
    </source>
</evidence>
<dbReference type="NCBIfam" id="TIGR01655">
    <property type="entry name" value="yxeA_fam"/>
    <property type="match status" value="1"/>
</dbReference>
<keyword evidence="1" id="KW-0472">Membrane</keyword>
<dbReference type="OrthoDB" id="8719215at2"/>
<dbReference type="PROSITE" id="PS51257">
    <property type="entry name" value="PROKAR_LIPOPROTEIN"/>
    <property type="match status" value="1"/>
</dbReference>
<dbReference type="RefSeq" id="WP_120105950.1">
    <property type="nucleotide sequence ID" value="NZ_QXQB01000001.1"/>
</dbReference>
<dbReference type="PANTHER" id="PTHR36433">
    <property type="entry name" value="HYPOTHETICAL CYTOSOLIC PROTEIN"/>
    <property type="match status" value="1"/>
</dbReference>
<name>A0A3A6PJF6_9BACL</name>
<keyword evidence="1" id="KW-1133">Transmembrane helix</keyword>
<dbReference type="InterPro" id="IPR036166">
    <property type="entry name" value="YxeA-like_sf"/>
</dbReference>
<dbReference type="InterPro" id="IPR006542">
    <property type="entry name" value="DUF1093"/>
</dbReference>
<evidence type="ECO:0000313" key="2">
    <source>
        <dbReference type="EMBL" id="RJX40470.1"/>
    </source>
</evidence>
<keyword evidence="3" id="KW-1185">Reference proteome</keyword>
<dbReference type="AlphaFoldDB" id="A0A3A6PJF6"/>
<evidence type="ECO:0000313" key="3">
    <source>
        <dbReference type="Proteomes" id="UP000267798"/>
    </source>
</evidence>
<reference evidence="2 3" key="1">
    <citation type="submission" date="2018-09" db="EMBL/GenBank/DDBJ databases">
        <title>Paenibacillus aracenensis nov. sp. isolated from a cave in southern Spain.</title>
        <authorList>
            <person name="Jurado V."/>
            <person name="Gutierrez-Patricio S."/>
            <person name="Gonzalez-Pimentel J.L."/>
            <person name="Miller A.Z."/>
            <person name="Laiz L."/>
            <person name="Saiz-Jimenez C."/>
        </authorList>
    </citation>
    <scope>NUCLEOTIDE SEQUENCE [LARGE SCALE GENOMIC DNA]</scope>
    <source>
        <strain evidence="2 3">JCM 19203</strain>
    </source>
</reference>
<dbReference type="PANTHER" id="PTHR36433:SF2">
    <property type="entry name" value="YXEA FAMILY PROTEIN"/>
    <property type="match status" value="1"/>
</dbReference>
<dbReference type="Pfam" id="PF06486">
    <property type="entry name" value="DUF1093"/>
    <property type="match status" value="1"/>
</dbReference>
<organism evidence="2 3">
    <name type="scientific">Paenibacillus pinisoli</name>
    <dbReference type="NCBI Taxonomy" id="1276110"/>
    <lineage>
        <taxon>Bacteria</taxon>
        <taxon>Bacillati</taxon>
        <taxon>Bacillota</taxon>
        <taxon>Bacilli</taxon>
        <taxon>Bacillales</taxon>
        <taxon>Paenibacillaceae</taxon>
        <taxon>Paenibacillus</taxon>
    </lineage>
</organism>
<proteinExistence type="predicted"/>
<gene>
    <name evidence="2" type="ORF">D3P09_00105</name>
</gene>
<keyword evidence="1" id="KW-0812">Transmembrane</keyword>
<sequence length="120" mass="13137">MRSSNIAWILIAIVGGCALLGLITLQTLNFNRLGADAYYTKIEGAGAKVNDNMPDDYIRYEYDLPAYKGDGASAKLPFTAAKQLRQGAYLKLFVKEGKGVTSYQEVSFDDIPEAAQKMFG</sequence>
<dbReference type="SUPFAM" id="SSF159121">
    <property type="entry name" value="BC4932-like"/>
    <property type="match status" value="1"/>
</dbReference>
<dbReference type="EMBL" id="QXQB01000001">
    <property type="protein sequence ID" value="RJX40470.1"/>
    <property type="molecule type" value="Genomic_DNA"/>
</dbReference>
<protein>
    <submittedName>
        <fullName evidence="2">YxeA family protein</fullName>
    </submittedName>
</protein>
<accession>A0A3A6PJF6</accession>